<dbReference type="EMBL" id="JAGHKP010000003">
    <property type="protein sequence ID" value="MBO9153746.1"/>
    <property type="molecule type" value="Genomic_DNA"/>
</dbReference>
<accession>A0ABS3YGE3</accession>
<name>A0ABS3YGE3_9BACT</name>
<dbReference type="RefSeq" id="WP_209146869.1">
    <property type="nucleotide sequence ID" value="NZ_JAGHKP010000003.1"/>
</dbReference>
<protein>
    <submittedName>
        <fullName evidence="1">Uncharacterized protein</fullName>
    </submittedName>
</protein>
<gene>
    <name evidence="1" type="ORF">J7I43_16080</name>
</gene>
<reference evidence="2" key="1">
    <citation type="submission" date="2021-03" db="EMBL/GenBank/DDBJ databases">
        <title>Assistant Professor.</title>
        <authorList>
            <person name="Huq M.A."/>
        </authorList>
    </citation>
    <scope>NUCLEOTIDE SEQUENCE [LARGE SCALE GENOMIC DNA]</scope>
    <source>
        <strain evidence="2">MAH-28</strain>
    </source>
</reference>
<organism evidence="1 2">
    <name type="scientific">Chitinophaga chungangae</name>
    <dbReference type="NCBI Taxonomy" id="2821488"/>
    <lineage>
        <taxon>Bacteria</taxon>
        <taxon>Pseudomonadati</taxon>
        <taxon>Bacteroidota</taxon>
        <taxon>Chitinophagia</taxon>
        <taxon>Chitinophagales</taxon>
        <taxon>Chitinophagaceae</taxon>
        <taxon>Chitinophaga</taxon>
    </lineage>
</organism>
<sequence length="283" mass="32308">MEKLCFAALAALASCRFFGGGRSHDNAKDMRGRDFMFTLEQVRDLQKIPGLVRSSIEKVEKEKKFTDMVCNTVSVAMPSRIDSPEDDLKIAVYVSPKNGGTALRCSIIKKGNFRKCCTDPIQPAGMRLSRLFRKPDPIRPFIEHTSLINRQAEEFIAFYEERFGRGLNGEQNSLFILDLVLSETRNSALLRHRRQWLAVHAGAYLFKVASQRFREWPLQYRWYHPLGQAVLVVGLPAFRVSLLAEQAIQLRLDNMSEIPVPLLFNRFEKAVLAAEKGNDELFI</sequence>
<dbReference type="Proteomes" id="UP000679126">
    <property type="component" value="Unassembled WGS sequence"/>
</dbReference>
<keyword evidence="2" id="KW-1185">Reference proteome</keyword>
<evidence type="ECO:0000313" key="2">
    <source>
        <dbReference type="Proteomes" id="UP000679126"/>
    </source>
</evidence>
<comment type="caution">
    <text evidence="1">The sequence shown here is derived from an EMBL/GenBank/DDBJ whole genome shotgun (WGS) entry which is preliminary data.</text>
</comment>
<evidence type="ECO:0000313" key="1">
    <source>
        <dbReference type="EMBL" id="MBO9153746.1"/>
    </source>
</evidence>
<dbReference type="PROSITE" id="PS51257">
    <property type="entry name" value="PROKAR_LIPOPROTEIN"/>
    <property type="match status" value="1"/>
</dbReference>
<proteinExistence type="predicted"/>